<dbReference type="PANTHER" id="PTHR30576">
    <property type="entry name" value="COLANIC BIOSYNTHESIS UDP-GLUCOSE LIPID CARRIER TRANSFERASE"/>
    <property type="match status" value="1"/>
</dbReference>
<dbReference type="GO" id="GO:0016020">
    <property type="term" value="C:membrane"/>
    <property type="evidence" value="ECO:0007669"/>
    <property type="project" value="UniProtKB-SubCell"/>
</dbReference>
<evidence type="ECO:0000313" key="11">
    <source>
        <dbReference type="Proteomes" id="UP000246050"/>
    </source>
</evidence>
<dbReference type="PANTHER" id="PTHR30576:SF10">
    <property type="entry name" value="SLL5057 PROTEIN"/>
    <property type="match status" value="1"/>
</dbReference>
<feature type="transmembrane region" description="Helical" evidence="8">
    <location>
        <begin position="116"/>
        <end position="134"/>
    </location>
</feature>
<evidence type="ECO:0000256" key="6">
    <source>
        <dbReference type="ARBA" id="ARBA00023136"/>
    </source>
</evidence>
<evidence type="ECO:0000259" key="9">
    <source>
        <dbReference type="Pfam" id="PF02397"/>
    </source>
</evidence>
<accession>A0A317DC73</accession>
<reference evidence="10 11" key="1">
    <citation type="submission" date="2018-05" db="EMBL/GenBank/DDBJ databases">
        <title>Micromonosporas from Atacama Desert.</title>
        <authorList>
            <person name="Carro L."/>
            <person name="Golinska P."/>
            <person name="Klenk H.-P."/>
            <person name="Goodfellow M."/>
        </authorList>
    </citation>
    <scope>NUCLEOTIDE SEQUENCE [LARGE SCALE GENOMIC DNA]</scope>
    <source>
        <strain evidence="10 11">4G51</strain>
    </source>
</reference>
<keyword evidence="5 8" id="KW-1133">Transmembrane helix</keyword>
<dbReference type="Pfam" id="PF02397">
    <property type="entry name" value="Bac_transf"/>
    <property type="match status" value="1"/>
</dbReference>
<evidence type="ECO:0000256" key="1">
    <source>
        <dbReference type="ARBA" id="ARBA00004141"/>
    </source>
</evidence>
<evidence type="ECO:0000256" key="2">
    <source>
        <dbReference type="ARBA" id="ARBA00006464"/>
    </source>
</evidence>
<evidence type="ECO:0000313" key="10">
    <source>
        <dbReference type="EMBL" id="PWR12389.1"/>
    </source>
</evidence>
<feature type="domain" description="Bacterial sugar transferase" evidence="9">
    <location>
        <begin position="311"/>
        <end position="497"/>
    </location>
</feature>
<evidence type="ECO:0000256" key="3">
    <source>
        <dbReference type="ARBA" id="ARBA00022679"/>
    </source>
</evidence>
<evidence type="ECO:0000256" key="4">
    <source>
        <dbReference type="ARBA" id="ARBA00022692"/>
    </source>
</evidence>
<gene>
    <name evidence="10" type="ORF">DKT69_24230</name>
</gene>
<keyword evidence="6 8" id="KW-0472">Membrane</keyword>
<dbReference type="GO" id="GO:0016780">
    <property type="term" value="F:phosphotransferase activity, for other substituted phosphate groups"/>
    <property type="evidence" value="ECO:0007669"/>
    <property type="project" value="TreeGrafter"/>
</dbReference>
<evidence type="ECO:0000256" key="7">
    <source>
        <dbReference type="SAM" id="MobiDB-lite"/>
    </source>
</evidence>
<dbReference type="InterPro" id="IPR017475">
    <property type="entry name" value="EPS_sugar_tfrase"/>
</dbReference>
<evidence type="ECO:0000256" key="5">
    <source>
        <dbReference type="ARBA" id="ARBA00022989"/>
    </source>
</evidence>
<protein>
    <submittedName>
        <fullName evidence="10">UDP-phosphate galactose phosphotransferase</fullName>
    </submittedName>
</protein>
<proteinExistence type="inferred from homology"/>
<feature type="transmembrane region" description="Helical" evidence="8">
    <location>
        <begin position="39"/>
        <end position="58"/>
    </location>
</feature>
<evidence type="ECO:0000256" key="8">
    <source>
        <dbReference type="SAM" id="Phobius"/>
    </source>
</evidence>
<keyword evidence="3 10" id="KW-0808">Transferase</keyword>
<comment type="subcellular location">
    <subcellularLocation>
        <location evidence="1">Membrane</location>
        <topology evidence="1">Multi-pass membrane protein</topology>
    </subcellularLocation>
</comment>
<sequence length="503" mass="55492">MRHVDSFEIQPPTPPSHNGVPRSAWARARRRVSRWHRPYIAVLLLIDFGSAALASWIAIQTFDQAASGFSGTREDPTWFHTVSFLLLPLGWLISLWGNRAYDRRYLGLGPDEFKRVVRGGVAVAATVSFIAFATKTELSRWTVGTALLGALLLILFGRFMARFVLHLVRRVAGQAGHRMVLVGTLPEALEVYTAVTRNPDAGLVPVAIHITDGYAAARGMETPVPVYAGRDVLALVREVGGDTIAVCGSASAEPGELRRLAWQLEGSGVDLVVAPQLTDIAGPRVHIRPIEGLPLLYVEEPTLSGPALLAKNLLDRVAAGLGLLLLTPLFLAIAIAIRISDNGPVFFRQPRVGHEGRTFRVWKFRTMYVDAEERLAGLVDQNETDGMLFKMKEDPRVFPVGRFLRASSLDELPQLINVLRGEMSLVGPRPLPADDGDFLGDVRRRLLVRPGMTGLWQVSGRSDLSWDEAVRLDLYYVDNWSLAYDLSILWRTVGVVLARKGAY</sequence>
<dbReference type="NCBIfam" id="TIGR03025">
    <property type="entry name" value="EPS_sugtrans"/>
    <property type="match status" value="1"/>
</dbReference>
<comment type="caution">
    <text evidence="10">The sequence shown here is derived from an EMBL/GenBank/DDBJ whole genome shotgun (WGS) entry which is preliminary data.</text>
</comment>
<organism evidence="10 11">
    <name type="scientific">Micromonospora sicca</name>
    <dbReference type="NCBI Taxonomy" id="2202420"/>
    <lineage>
        <taxon>Bacteria</taxon>
        <taxon>Bacillati</taxon>
        <taxon>Actinomycetota</taxon>
        <taxon>Actinomycetes</taxon>
        <taxon>Micromonosporales</taxon>
        <taxon>Micromonosporaceae</taxon>
        <taxon>Micromonospora</taxon>
    </lineage>
</organism>
<feature type="transmembrane region" description="Helical" evidence="8">
    <location>
        <begin position="317"/>
        <end position="339"/>
    </location>
</feature>
<feature type="transmembrane region" description="Helical" evidence="8">
    <location>
        <begin position="78"/>
        <end position="96"/>
    </location>
</feature>
<name>A0A317DC73_9ACTN</name>
<dbReference type="Proteomes" id="UP000246050">
    <property type="component" value="Unassembled WGS sequence"/>
</dbReference>
<feature type="region of interest" description="Disordered" evidence="7">
    <location>
        <begin position="1"/>
        <end position="22"/>
    </location>
</feature>
<dbReference type="AlphaFoldDB" id="A0A317DC73"/>
<dbReference type="RefSeq" id="WP_109803801.1">
    <property type="nucleotide sequence ID" value="NZ_QGKS01000292.1"/>
</dbReference>
<dbReference type="OrthoDB" id="9808602at2"/>
<feature type="transmembrane region" description="Helical" evidence="8">
    <location>
        <begin position="140"/>
        <end position="161"/>
    </location>
</feature>
<dbReference type="Pfam" id="PF13727">
    <property type="entry name" value="CoA_binding_3"/>
    <property type="match status" value="1"/>
</dbReference>
<dbReference type="EMBL" id="QGKS01000292">
    <property type="protein sequence ID" value="PWR12389.1"/>
    <property type="molecule type" value="Genomic_DNA"/>
</dbReference>
<dbReference type="InterPro" id="IPR003362">
    <property type="entry name" value="Bact_transf"/>
</dbReference>
<keyword evidence="4 8" id="KW-0812">Transmembrane</keyword>
<comment type="similarity">
    <text evidence="2">Belongs to the bacterial sugar transferase family.</text>
</comment>